<dbReference type="Proteomes" id="UP001058016">
    <property type="component" value="Chromosome"/>
</dbReference>
<dbReference type="EMBL" id="CP071249">
    <property type="protein sequence ID" value="UUF06238.1"/>
    <property type="molecule type" value="Genomic_DNA"/>
</dbReference>
<dbReference type="PANTHER" id="PTHR33308">
    <property type="entry name" value="PEPTIDOGLYCAN HYDROLASE FLGJ"/>
    <property type="match status" value="1"/>
</dbReference>
<gene>
    <name evidence="3" type="ORF">J0J69_01205</name>
</gene>
<sequence>MRKQYLIGVLILLLLISMGLTWKLKMFVRPPLAKELLDLPYIVNEVDELGGDNFQLNWQEIVAIIAMDPKKDLSQISEEELQQQASLFISHHRVLSFDEVLNQLDLNEKDKNIAYDNLNQLKQYGYIPSKTDPQSFEMRFIESIKAGAIENYELYGILPSITIAQAILESDWGQSDLANQANNLFGIKKGTNWSGEVMSFETKEGFDEYIIDEFRSYPSLNASIIDHGQFLVANPRYTKSGVFEAKTYRTQAKALEEAGYSTAKDENGDKIYAEMLGQLIRQYNLQLIDHAVLYS</sequence>
<evidence type="ECO:0000313" key="4">
    <source>
        <dbReference type="Proteomes" id="UP001058016"/>
    </source>
</evidence>
<dbReference type="RefSeq" id="WP_212725626.1">
    <property type="nucleotide sequence ID" value="NZ_CP071249.1"/>
</dbReference>
<dbReference type="SMART" id="SM00047">
    <property type="entry name" value="LYZ2"/>
    <property type="match status" value="1"/>
</dbReference>
<keyword evidence="1" id="KW-0378">Hydrolase</keyword>
<name>A0ABY5JHV2_9FIRM</name>
<dbReference type="Gene3D" id="1.10.530.10">
    <property type="match status" value="1"/>
</dbReference>
<dbReference type="PANTHER" id="PTHR33308:SF9">
    <property type="entry name" value="PEPTIDOGLYCAN HYDROLASE FLGJ"/>
    <property type="match status" value="1"/>
</dbReference>
<protein>
    <submittedName>
        <fullName evidence="3">Glucosaminidase domain-containing protein</fullName>
    </submittedName>
</protein>
<proteinExistence type="predicted"/>
<dbReference type="InterPro" id="IPR002901">
    <property type="entry name" value="MGlyc_endo_b_GlcNAc-like_dom"/>
</dbReference>
<evidence type="ECO:0000259" key="2">
    <source>
        <dbReference type="SMART" id="SM00047"/>
    </source>
</evidence>
<reference evidence="3 4" key="1">
    <citation type="submission" date="2021-03" db="EMBL/GenBank/DDBJ databases">
        <title>Comparative Genomics and Metabolomics in the genus Turicibacter.</title>
        <authorList>
            <person name="Maki J."/>
            <person name="Looft T."/>
        </authorList>
    </citation>
    <scope>NUCLEOTIDE SEQUENCE [LARGE SCALE GENOMIC DNA]</scope>
    <source>
        <strain evidence="3 4">MMM721</strain>
    </source>
</reference>
<feature type="domain" description="Mannosyl-glycoprotein endo-beta-N-acetylglucosamidase-like" evidence="2">
    <location>
        <begin position="126"/>
        <end position="289"/>
    </location>
</feature>
<evidence type="ECO:0000256" key="1">
    <source>
        <dbReference type="ARBA" id="ARBA00022801"/>
    </source>
</evidence>
<evidence type="ECO:0000313" key="3">
    <source>
        <dbReference type="EMBL" id="UUF06238.1"/>
    </source>
</evidence>
<organism evidence="3 4">
    <name type="scientific">Turicibacter bilis</name>
    <dbReference type="NCBI Taxonomy" id="2735723"/>
    <lineage>
        <taxon>Bacteria</taxon>
        <taxon>Bacillati</taxon>
        <taxon>Bacillota</taxon>
        <taxon>Erysipelotrichia</taxon>
        <taxon>Erysipelotrichales</taxon>
        <taxon>Turicibacteraceae</taxon>
        <taxon>Turicibacter</taxon>
    </lineage>
</organism>
<dbReference type="InterPro" id="IPR051056">
    <property type="entry name" value="Glycosyl_Hydrolase_73"/>
</dbReference>
<keyword evidence="4" id="KW-1185">Reference proteome</keyword>
<accession>A0ABY5JHV2</accession>
<dbReference type="Pfam" id="PF01832">
    <property type="entry name" value="Glucosaminidase"/>
    <property type="match status" value="1"/>
</dbReference>